<evidence type="ECO:0000256" key="1">
    <source>
        <dbReference type="SAM" id="MobiDB-lite"/>
    </source>
</evidence>
<name>A0A7S1XHK2_9RHOD</name>
<protein>
    <recommendedName>
        <fullName evidence="3">SGNH hydrolase-type esterase domain-containing protein</fullName>
    </recommendedName>
</protein>
<feature type="region of interest" description="Disordered" evidence="1">
    <location>
        <begin position="311"/>
        <end position="336"/>
    </location>
</feature>
<proteinExistence type="predicted"/>
<gene>
    <name evidence="4" type="ORF">CCAE0312_LOCUS9906</name>
</gene>
<sequence length="336" mass="37110">MKVRKLFGVIGLSLVSVAGVQAAVLSVTYQSPPDAPGPRQGVERTTRGHPTATHARRQVTWFRDTLHRWKDEYPGRVPSVVVSESAGTSCACVPETPTSKKIIFVGDSLVTGVGCTETPMLPRAVAKALAEHWKADVAWSAVGLTGGDVRTLHAELVPLVRDEVLAAKRDNQKIEMVVIICGVNDWKRVLSFRTAAMFRRDLAELVDSVRDVVGPDTMIVLPALPGVNVAPRFREPLRTVFTWISDTWDSEKRTVSEQFSRVKFIARPSGWDFEGGVRRYFSNLDGIHPSDFGYNQWGAYIAEQVIGGSSSGKVPWDTPDEDSRLFPQFDQFASSR</sequence>
<dbReference type="Gene3D" id="3.40.50.1110">
    <property type="entry name" value="SGNH hydrolase"/>
    <property type="match status" value="1"/>
</dbReference>
<feature type="domain" description="SGNH hydrolase-type esterase" evidence="3">
    <location>
        <begin position="104"/>
        <end position="294"/>
    </location>
</feature>
<feature type="region of interest" description="Disordered" evidence="1">
    <location>
        <begin position="30"/>
        <end position="52"/>
    </location>
</feature>
<evidence type="ECO:0000256" key="2">
    <source>
        <dbReference type="SAM" id="SignalP"/>
    </source>
</evidence>
<reference evidence="4" key="1">
    <citation type="submission" date="2021-01" db="EMBL/GenBank/DDBJ databases">
        <authorList>
            <person name="Corre E."/>
            <person name="Pelletier E."/>
            <person name="Niang G."/>
            <person name="Scheremetjew M."/>
            <person name="Finn R."/>
            <person name="Kale V."/>
            <person name="Holt S."/>
            <person name="Cochrane G."/>
            <person name="Meng A."/>
            <person name="Brown T."/>
            <person name="Cohen L."/>
        </authorList>
    </citation>
    <scope>NUCLEOTIDE SEQUENCE</scope>
    <source>
        <strain evidence="4">SAG 36.94</strain>
    </source>
</reference>
<dbReference type="AlphaFoldDB" id="A0A7S1XHK2"/>
<dbReference type="Pfam" id="PF13472">
    <property type="entry name" value="Lipase_GDSL_2"/>
    <property type="match status" value="1"/>
</dbReference>
<feature type="chain" id="PRO_5030692269" description="SGNH hydrolase-type esterase domain-containing protein" evidence="2">
    <location>
        <begin position="23"/>
        <end position="336"/>
    </location>
</feature>
<accession>A0A7S1XHK2</accession>
<dbReference type="InterPro" id="IPR036514">
    <property type="entry name" value="SGNH_hydro_sf"/>
</dbReference>
<evidence type="ECO:0000313" key="4">
    <source>
        <dbReference type="EMBL" id="CAD9237807.1"/>
    </source>
</evidence>
<dbReference type="SUPFAM" id="SSF52266">
    <property type="entry name" value="SGNH hydrolase"/>
    <property type="match status" value="1"/>
</dbReference>
<evidence type="ECO:0000259" key="3">
    <source>
        <dbReference type="Pfam" id="PF13472"/>
    </source>
</evidence>
<organism evidence="4">
    <name type="scientific">Compsopogon caeruleus</name>
    <dbReference type="NCBI Taxonomy" id="31354"/>
    <lineage>
        <taxon>Eukaryota</taxon>
        <taxon>Rhodophyta</taxon>
        <taxon>Compsopogonophyceae</taxon>
        <taxon>Compsopogonales</taxon>
        <taxon>Compsopogonaceae</taxon>
        <taxon>Compsopogon</taxon>
    </lineage>
</organism>
<feature type="signal peptide" evidence="2">
    <location>
        <begin position="1"/>
        <end position="22"/>
    </location>
</feature>
<dbReference type="InterPro" id="IPR013830">
    <property type="entry name" value="SGNH_hydro"/>
</dbReference>
<dbReference type="EMBL" id="HBGH01017829">
    <property type="protein sequence ID" value="CAD9237807.1"/>
    <property type="molecule type" value="Transcribed_RNA"/>
</dbReference>
<keyword evidence="2" id="KW-0732">Signal</keyword>